<accession>A0A1L3MGH0</accession>
<gene>
    <name evidence="2" type="ORF">ASJ30_07070</name>
</gene>
<evidence type="ECO:0000313" key="2">
    <source>
        <dbReference type="EMBL" id="APH01334.1"/>
    </source>
</evidence>
<dbReference type="InterPro" id="IPR019999">
    <property type="entry name" value="Anth_synth_I-like"/>
</dbReference>
<dbReference type="AlphaFoldDB" id="A0A1L3MGH0"/>
<dbReference type="KEGG" id="jte:ASJ30_07070"/>
<evidence type="ECO:0000259" key="1">
    <source>
        <dbReference type="Pfam" id="PF00425"/>
    </source>
</evidence>
<dbReference type="PANTHER" id="PTHR11236">
    <property type="entry name" value="AMINOBENZOATE/ANTHRANILATE SYNTHASE"/>
    <property type="match status" value="1"/>
</dbReference>
<protein>
    <submittedName>
        <fullName evidence="2">Chloride transporter</fullName>
    </submittedName>
</protein>
<dbReference type="RefSeq" id="WP_072624486.1">
    <property type="nucleotide sequence ID" value="NZ_CP013290.1"/>
</dbReference>
<reference evidence="2 3" key="1">
    <citation type="submission" date="2015-11" db="EMBL/GenBank/DDBJ databases">
        <authorList>
            <person name="Zhang Y."/>
            <person name="Guo Z."/>
        </authorList>
    </citation>
    <scope>NUCLEOTIDE SEQUENCE [LARGE SCALE GENOMIC DNA]</scope>
    <source>
        <strain evidence="2 3">YFY001</strain>
    </source>
</reference>
<sequence length="340" mass="36191">MEFARFGSATWWDPVEVSHDPADLERGRWAVVVTFEGELTAVRFARRDEGGSAPGDAACWPAVTDWSPSLDRAAYVAGVEEVRRRIAAGTVYQVNLTTVLSAPLPDDARLPDLAARLAAGNPAPFAGVVHVPSAGVDVVTASPERYLTRTGDRLVSSPIKGTAPTVEQMLTKDVAENVMIVDLVRNDLQHVCEPGTVVVERLCWPQEHPGLVHLVSDVAGTLRPGTTWAQVLGATFPPGSVSGAPKSSALTAIADLEPLPRGPYCGAVGWVDADHPDGPRGELAVGIRTFWTATDPDGVRRLRFGTGAGITWASQPEGEWRECELKARVLVGLASGRVVT</sequence>
<keyword evidence="3" id="KW-1185">Reference proteome</keyword>
<organism evidence="2 3">
    <name type="scientific">Janibacter indicus</name>
    <dbReference type="NCBI Taxonomy" id="857417"/>
    <lineage>
        <taxon>Bacteria</taxon>
        <taxon>Bacillati</taxon>
        <taxon>Actinomycetota</taxon>
        <taxon>Actinomycetes</taxon>
        <taxon>Micrococcales</taxon>
        <taxon>Intrasporangiaceae</taxon>
        <taxon>Janibacter</taxon>
    </lineage>
</organism>
<dbReference type="Proteomes" id="UP000182938">
    <property type="component" value="Chromosome"/>
</dbReference>
<dbReference type="PRINTS" id="PR00095">
    <property type="entry name" value="ANTSNTHASEI"/>
</dbReference>
<dbReference type="GO" id="GO:0046820">
    <property type="term" value="F:4-amino-4-deoxychorismate synthase activity"/>
    <property type="evidence" value="ECO:0007669"/>
    <property type="project" value="TreeGrafter"/>
</dbReference>
<name>A0A1L3MGH0_9MICO</name>
<dbReference type="GO" id="GO:0000162">
    <property type="term" value="P:L-tryptophan biosynthetic process"/>
    <property type="evidence" value="ECO:0007669"/>
    <property type="project" value="TreeGrafter"/>
</dbReference>
<dbReference type="Gene3D" id="3.60.120.10">
    <property type="entry name" value="Anthranilate synthase"/>
    <property type="match status" value="1"/>
</dbReference>
<dbReference type="PANTHER" id="PTHR11236:SF50">
    <property type="entry name" value="AMINODEOXYCHORISMATE SYNTHASE COMPONENT 1"/>
    <property type="match status" value="1"/>
</dbReference>
<feature type="domain" description="Chorismate-utilising enzyme C-terminal" evidence="1">
    <location>
        <begin position="72"/>
        <end position="326"/>
    </location>
</feature>
<dbReference type="EMBL" id="CP013290">
    <property type="protein sequence ID" value="APH01334.1"/>
    <property type="molecule type" value="Genomic_DNA"/>
</dbReference>
<proteinExistence type="predicted"/>
<dbReference type="Pfam" id="PF00425">
    <property type="entry name" value="Chorismate_bind"/>
    <property type="match status" value="1"/>
</dbReference>
<dbReference type="InterPro" id="IPR005801">
    <property type="entry name" value="ADC_synthase"/>
</dbReference>
<dbReference type="SUPFAM" id="SSF56322">
    <property type="entry name" value="ADC synthase"/>
    <property type="match status" value="1"/>
</dbReference>
<evidence type="ECO:0000313" key="3">
    <source>
        <dbReference type="Proteomes" id="UP000182938"/>
    </source>
</evidence>
<dbReference type="InterPro" id="IPR015890">
    <property type="entry name" value="Chorismate_C"/>
</dbReference>